<dbReference type="AlphaFoldDB" id="A0A3A1NFZ6"/>
<comment type="caution">
    <text evidence="2">The sequence shown here is derived from an EMBL/GenBank/DDBJ whole genome shotgun (WGS) entry which is preliminary data.</text>
</comment>
<feature type="signal peptide" evidence="1">
    <location>
        <begin position="1"/>
        <end position="19"/>
    </location>
</feature>
<dbReference type="EMBL" id="QXFH01000068">
    <property type="protein sequence ID" value="RIV35997.1"/>
    <property type="molecule type" value="Genomic_DNA"/>
</dbReference>
<proteinExistence type="predicted"/>
<protein>
    <submittedName>
        <fullName evidence="2">Uncharacterized protein</fullName>
    </submittedName>
</protein>
<sequence>MFKRIILMKKLLIIGIVLLASSKNNLLGQNLSSSMTYSTNYGDNGTDDADVVTVDLGGNTYLGCHSNSADLPGATQYRYSLAGDMDAFVVKLNKKDNDIGYITHLGGENWDAVQGIITDSIRNIYAVGTTYSSDFPIHKSGFQSTFGGKSDAFVVKLDPQGNVVWSTFLGGSEDEDGRDIAMDKHGNIHIVGRTASTDFPTTNEALQSKSGGKIDAFVTTFDSNGKILASTYLGGSGDDIGFSIALDRMDQLYIAGTTNSQNFPLKNAIQTEIMGEDDAFIAVIDQPKSVINFASYLGGGRSERLYGIEVDSAGDVFIMGFTNSSDYPTTKKAFQLDFRGIRDVFVTRLDIHNQKLIYSTYLGGNGDDRPKNFLIDKKGNACIIGFTDSNVFPWTEKRTTYSGGEGDAFISIIDPSGSTLRFTNLIGGKGDDFFEGLAAGPDGSLTMSGGTDSVDFPLIDPIQDSNKGGRFDIIVTRISLDKIKF</sequence>
<dbReference type="PANTHER" id="PTHR35580:SF1">
    <property type="entry name" value="PHYTASE-LIKE DOMAIN-CONTAINING PROTEIN"/>
    <property type="match status" value="1"/>
</dbReference>
<reference evidence="2 3" key="1">
    <citation type="submission" date="2018-08" db="EMBL/GenBank/DDBJ databases">
        <title>Proposal of Muricauda 72 sp.nov. and Muricauda NH166 sp.nov., isolated from seawater.</title>
        <authorList>
            <person name="Cheng H."/>
            <person name="Wu Y.-H."/>
            <person name="Guo L.-L."/>
            <person name="Xu X.-W."/>
        </authorList>
    </citation>
    <scope>NUCLEOTIDE SEQUENCE [LARGE SCALE GENOMIC DNA]</scope>
    <source>
        <strain evidence="2 3">KCTC 22173</strain>
    </source>
</reference>
<dbReference type="SUPFAM" id="SSF101898">
    <property type="entry name" value="NHL repeat"/>
    <property type="match status" value="1"/>
</dbReference>
<dbReference type="InterPro" id="IPR010620">
    <property type="entry name" value="SBBP_repeat"/>
</dbReference>
<dbReference type="InterPro" id="IPR052918">
    <property type="entry name" value="Motility_Chemotaxis_Reg"/>
</dbReference>
<evidence type="ECO:0000313" key="3">
    <source>
        <dbReference type="Proteomes" id="UP000266067"/>
    </source>
</evidence>
<dbReference type="Proteomes" id="UP000266067">
    <property type="component" value="Unassembled WGS sequence"/>
</dbReference>
<accession>A0A3A1NFZ6</accession>
<keyword evidence="3" id="KW-1185">Reference proteome</keyword>
<dbReference type="PANTHER" id="PTHR35580">
    <property type="entry name" value="CELL SURFACE GLYCOPROTEIN (S-LAYER PROTEIN)-LIKE PROTEIN"/>
    <property type="match status" value="1"/>
</dbReference>
<name>A0A3A1NFZ6_9FLAO</name>
<feature type="chain" id="PRO_5017182344" evidence="1">
    <location>
        <begin position="20"/>
        <end position="485"/>
    </location>
</feature>
<dbReference type="Pfam" id="PF06739">
    <property type="entry name" value="SBBP"/>
    <property type="match status" value="3"/>
</dbReference>
<evidence type="ECO:0000256" key="1">
    <source>
        <dbReference type="SAM" id="SignalP"/>
    </source>
</evidence>
<gene>
    <name evidence="2" type="ORF">D2V08_03360</name>
</gene>
<organism evidence="2 3">
    <name type="scientific">Flagellimonas lutimaris</name>
    <dbReference type="NCBI Taxonomy" id="475082"/>
    <lineage>
        <taxon>Bacteria</taxon>
        <taxon>Pseudomonadati</taxon>
        <taxon>Bacteroidota</taxon>
        <taxon>Flavobacteriia</taxon>
        <taxon>Flavobacteriales</taxon>
        <taxon>Flavobacteriaceae</taxon>
        <taxon>Flagellimonas</taxon>
    </lineage>
</organism>
<dbReference type="OrthoDB" id="9811934at2"/>
<evidence type="ECO:0000313" key="2">
    <source>
        <dbReference type="EMBL" id="RIV35997.1"/>
    </source>
</evidence>
<keyword evidence="1" id="KW-0732">Signal</keyword>